<reference evidence="4" key="1">
    <citation type="submission" date="2020-11" db="EMBL/GenBank/DDBJ databases">
        <authorList>
            <consortium name="DOE Joint Genome Institute"/>
            <person name="Ahrendt S."/>
            <person name="Riley R."/>
            <person name="Andreopoulos W."/>
            <person name="Labutti K."/>
            <person name="Pangilinan J."/>
            <person name="Ruiz-Duenas F.J."/>
            <person name="Barrasa J.M."/>
            <person name="Sanchez-Garcia M."/>
            <person name="Camarero S."/>
            <person name="Miyauchi S."/>
            <person name="Serrano A."/>
            <person name="Linde D."/>
            <person name="Babiker R."/>
            <person name="Drula E."/>
            <person name="Ayuso-Fernandez I."/>
            <person name="Pacheco R."/>
            <person name="Padilla G."/>
            <person name="Ferreira P."/>
            <person name="Barriuso J."/>
            <person name="Kellner H."/>
            <person name="Castanera R."/>
            <person name="Alfaro M."/>
            <person name="Ramirez L."/>
            <person name="Pisabarro A.G."/>
            <person name="Kuo A."/>
            <person name="Tritt A."/>
            <person name="Lipzen A."/>
            <person name="He G."/>
            <person name="Yan M."/>
            <person name="Ng V."/>
            <person name="Cullen D."/>
            <person name="Martin F."/>
            <person name="Rosso M.-N."/>
            <person name="Henrissat B."/>
            <person name="Hibbett D."/>
            <person name="Martinez A.T."/>
            <person name="Grigoriev I.V."/>
        </authorList>
    </citation>
    <scope>NUCLEOTIDE SEQUENCE</scope>
    <source>
        <strain evidence="4">AH 40177</strain>
    </source>
</reference>
<evidence type="ECO:0000256" key="2">
    <source>
        <dbReference type="SAM" id="MobiDB-lite"/>
    </source>
</evidence>
<evidence type="ECO:0000256" key="1">
    <source>
        <dbReference type="PROSITE-ProRule" id="PRU00042"/>
    </source>
</evidence>
<accession>A0A9P5UBL5</accession>
<evidence type="ECO:0000259" key="3">
    <source>
        <dbReference type="PROSITE" id="PS50157"/>
    </source>
</evidence>
<dbReference type="AlphaFoldDB" id="A0A9P5UBL5"/>
<organism evidence="4 5">
    <name type="scientific">Rhodocollybia butyracea</name>
    <dbReference type="NCBI Taxonomy" id="206335"/>
    <lineage>
        <taxon>Eukaryota</taxon>
        <taxon>Fungi</taxon>
        <taxon>Dikarya</taxon>
        <taxon>Basidiomycota</taxon>
        <taxon>Agaricomycotina</taxon>
        <taxon>Agaricomycetes</taxon>
        <taxon>Agaricomycetidae</taxon>
        <taxon>Agaricales</taxon>
        <taxon>Marasmiineae</taxon>
        <taxon>Omphalotaceae</taxon>
        <taxon>Rhodocollybia</taxon>
    </lineage>
</organism>
<dbReference type="GO" id="GO:0008270">
    <property type="term" value="F:zinc ion binding"/>
    <property type="evidence" value="ECO:0007669"/>
    <property type="project" value="UniProtKB-KW"/>
</dbReference>
<sequence>MPRVASLKFVNVSSPECIECGLVLAHRHDMRRHMLTHQKMAAVKYRCSWPGCSHEALQKNNLDVHYRTHSQDKCKICPDCEFRTCDGASLIRHRKRIHAYVPQPRKARAKKQAAPASTPKCSLGTSSDSKSTPKSDSPNPSSSPSSEPSLSSLPSTSPSSHPHPSSVVSDDELSLESICKPFFPAEIASNVDDLFHSISLFGGVHFDELRPRPLFPAVGSTPSLQFFHPNSAPTDERLGAHQTWFPSPHMNFYGSCDVQCGDSLDADDASLASQDESDEFAYLHDLDVAMQCMAEMDPSTAVTVSVGDFEAIFGDDEQSPSRSPSPPWSDSSCSSGLDSTTTTTTSSSPWMFTGSLLAELYAPL</sequence>
<keyword evidence="5" id="KW-1185">Reference proteome</keyword>
<evidence type="ECO:0000313" key="4">
    <source>
        <dbReference type="EMBL" id="KAF9073202.1"/>
    </source>
</evidence>
<dbReference type="InterPro" id="IPR013087">
    <property type="entry name" value="Znf_C2H2_type"/>
</dbReference>
<feature type="region of interest" description="Disordered" evidence="2">
    <location>
        <begin position="96"/>
        <end position="168"/>
    </location>
</feature>
<keyword evidence="1" id="KW-0862">Zinc</keyword>
<dbReference type="EMBL" id="JADNRY010000019">
    <property type="protein sequence ID" value="KAF9073202.1"/>
    <property type="molecule type" value="Genomic_DNA"/>
</dbReference>
<gene>
    <name evidence="4" type="ORF">BDP27DRAFT_1417341</name>
</gene>
<dbReference type="SUPFAM" id="SSF57667">
    <property type="entry name" value="beta-beta-alpha zinc fingers"/>
    <property type="match status" value="1"/>
</dbReference>
<feature type="compositionally biased region" description="Low complexity" evidence="2">
    <location>
        <begin position="328"/>
        <end position="346"/>
    </location>
</feature>
<feature type="region of interest" description="Disordered" evidence="2">
    <location>
        <begin position="314"/>
        <end position="346"/>
    </location>
</feature>
<keyword evidence="1" id="KW-0479">Metal-binding</keyword>
<dbReference type="InterPro" id="IPR036236">
    <property type="entry name" value="Znf_C2H2_sf"/>
</dbReference>
<dbReference type="Gene3D" id="3.30.160.60">
    <property type="entry name" value="Classic Zinc Finger"/>
    <property type="match status" value="1"/>
</dbReference>
<name>A0A9P5UBL5_9AGAR</name>
<feature type="compositionally biased region" description="Low complexity" evidence="2">
    <location>
        <begin position="126"/>
        <end position="168"/>
    </location>
</feature>
<protein>
    <recommendedName>
        <fullName evidence="3">C2H2-type domain-containing protein</fullName>
    </recommendedName>
</protein>
<dbReference type="PROSITE" id="PS00028">
    <property type="entry name" value="ZINC_FINGER_C2H2_1"/>
    <property type="match status" value="1"/>
</dbReference>
<dbReference type="PROSITE" id="PS50157">
    <property type="entry name" value="ZINC_FINGER_C2H2_2"/>
    <property type="match status" value="1"/>
</dbReference>
<keyword evidence="1" id="KW-0863">Zinc-finger</keyword>
<dbReference type="SMART" id="SM00355">
    <property type="entry name" value="ZnF_C2H2"/>
    <property type="match status" value="3"/>
</dbReference>
<proteinExistence type="predicted"/>
<dbReference type="Proteomes" id="UP000772434">
    <property type="component" value="Unassembled WGS sequence"/>
</dbReference>
<feature type="domain" description="C2H2-type" evidence="3">
    <location>
        <begin position="45"/>
        <end position="74"/>
    </location>
</feature>
<evidence type="ECO:0000313" key="5">
    <source>
        <dbReference type="Proteomes" id="UP000772434"/>
    </source>
</evidence>
<dbReference type="OrthoDB" id="654211at2759"/>
<comment type="caution">
    <text evidence="4">The sequence shown here is derived from an EMBL/GenBank/DDBJ whole genome shotgun (WGS) entry which is preliminary data.</text>
</comment>